<name>A0A9P7SW32_9HYPO</name>
<evidence type="ECO:0000313" key="2">
    <source>
        <dbReference type="EMBL" id="KAG6001669.1"/>
    </source>
</evidence>
<proteinExistence type="predicted"/>
<sequence>MSTSMTGERDPFARGRLLDKIPSEAEDPVGRWEQGDDESRGRWKPHDVYAVDAALQQASADCNFEMLKSRQKWRSLVGPVGLSLSVDWRILRFAGGPKGATNDEAVDPTQKQRRFAALSGIWNLESGDDAN</sequence>
<organism evidence="2 3">
    <name type="scientific">Claviceps pusilla</name>
    <dbReference type="NCBI Taxonomy" id="123648"/>
    <lineage>
        <taxon>Eukaryota</taxon>
        <taxon>Fungi</taxon>
        <taxon>Dikarya</taxon>
        <taxon>Ascomycota</taxon>
        <taxon>Pezizomycotina</taxon>
        <taxon>Sordariomycetes</taxon>
        <taxon>Hypocreomycetidae</taxon>
        <taxon>Hypocreales</taxon>
        <taxon>Clavicipitaceae</taxon>
        <taxon>Claviceps</taxon>
    </lineage>
</organism>
<comment type="caution">
    <text evidence="2">The sequence shown here is derived from an EMBL/GenBank/DDBJ whole genome shotgun (WGS) entry which is preliminary data.</text>
</comment>
<feature type="region of interest" description="Disordered" evidence="1">
    <location>
        <begin position="1"/>
        <end position="44"/>
    </location>
</feature>
<evidence type="ECO:0000256" key="1">
    <source>
        <dbReference type="SAM" id="MobiDB-lite"/>
    </source>
</evidence>
<protein>
    <submittedName>
        <fullName evidence="2">Uncharacterized protein</fullName>
    </submittedName>
</protein>
<dbReference type="AlphaFoldDB" id="A0A9P7SW32"/>
<accession>A0A9P7SW32</accession>
<evidence type="ECO:0000313" key="3">
    <source>
        <dbReference type="Proteomes" id="UP000748025"/>
    </source>
</evidence>
<dbReference type="Proteomes" id="UP000748025">
    <property type="component" value="Unassembled WGS sequence"/>
</dbReference>
<feature type="compositionally biased region" description="Basic and acidic residues" evidence="1">
    <location>
        <begin position="7"/>
        <end position="44"/>
    </location>
</feature>
<keyword evidence="3" id="KW-1185">Reference proteome</keyword>
<reference evidence="2" key="1">
    <citation type="journal article" date="2020" name="bioRxiv">
        <title>Whole genome comparisons of ergot fungi reveals the divergence and evolution of species within the genus Claviceps are the result of varying mechanisms driving genome evolution and host range expansion.</title>
        <authorList>
            <person name="Wyka S.A."/>
            <person name="Mondo S.J."/>
            <person name="Liu M."/>
            <person name="Dettman J."/>
            <person name="Nalam V."/>
            <person name="Broders K.D."/>
        </authorList>
    </citation>
    <scope>NUCLEOTIDE SEQUENCE</scope>
    <source>
        <strain evidence="2">CCC 602</strain>
    </source>
</reference>
<gene>
    <name evidence="2" type="ORF">E4U43_001259</name>
</gene>
<dbReference type="EMBL" id="SRPW01001404">
    <property type="protein sequence ID" value="KAG6001669.1"/>
    <property type="molecule type" value="Genomic_DNA"/>
</dbReference>